<accession>A0A073KBK1</accession>
<keyword evidence="2" id="KW-1185">Reference proteome</keyword>
<proteinExistence type="predicted"/>
<dbReference type="AlphaFoldDB" id="A0A073KBK1"/>
<comment type="caution">
    <text evidence="1">The sequence shown here is derived from an EMBL/GenBank/DDBJ whole genome shotgun (WGS) entry which is preliminary data.</text>
</comment>
<evidence type="ECO:0000313" key="2">
    <source>
        <dbReference type="Proteomes" id="UP000027778"/>
    </source>
</evidence>
<dbReference type="EMBL" id="JOTM01000005">
    <property type="protein sequence ID" value="KEK24654.1"/>
    <property type="molecule type" value="Genomic_DNA"/>
</dbReference>
<dbReference type="OrthoDB" id="2376332at2"/>
<evidence type="ECO:0000313" key="1">
    <source>
        <dbReference type="EMBL" id="KEK24654.1"/>
    </source>
</evidence>
<organism evidence="1 2">
    <name type="scientific">Bacillus gaemokensis</name>
    <dbReference type="NCBI Taxonomy" id="574375"/>
    <lineage>
        <taxon>Bacteria</taxon>
        <taxon>Bacillati</taxon>
        <taxon>Bacillota</taxon>
        <taxon>Bacilli</taxon>
        <taxon>Bacillales</taxon>
        <taxon>Bacillaceae</taxon>
        <taxon>Bacillus</taxon>
        <taxon>Bacillus cereus group</taxon>
    </lineage>
</organism>
<sequence length="107" mass="13250">MFVKVYQYHIQLGKEKEYLEIQEKAREIYQKYIFICSVYLKNNEDESKWIEMHWYENEEVYKESIRLIYGEEDIKNLWNQFESVIDPQKSEIVEWDYSQVKDNFSVG</sequence>
<protein>
    <recommendedName>
        <fullName evidence="3">ABM domain-containing protein</fullName>
    </recommendedName>
</protein>
<gene>
    <name evidence="1" type="ORF">BAGA_23575</name>
</gene>
<name>A0A073KBK1_9BACI</name>
<dbReference type="eggNOG" id="ENOG5030D4V">
    <property type="taxonomic scope" value="Bacteria"/>
</dbReference>
<dbReference type="RefSeq" id="WP_033674010.1">
    <property type="nucleotide sequence ID" value="NZ_JOTM01000005.1"/>
</dbReference>
<dbReference type="STRING" id="574375.AZF08_08720"/>
<evidence type="ECO:0008006" key="3">
    <source>
        <dbReference type="Google" id="ProtNLM"/>
    </source>
</evidence>
<reference evidence="1 2" key="1">
    <citation type="submission" date="2014-06" db="EMBL/GenBank/DDBJ databases">
        <title>Draft genome sequence of Bacillus gaemokensis JCM 15801 (MCCC 1A00707).</title>
        <authorList>
            <person name="Lai Q."/>
            <person name="Liu Y."/>
            <person name="Shao Z."/>
        </authorList>
    </citation>
    <scope>NUCLEOTIDE SEQUENCE [LARGE SCALE GENOMIC DNA]</scope>
    <source>
        <strain evidence="1 2">JCM 15801</strain>
    </source>
</reference>
<dbReference type="Proteomes" id="UP000027778">
    <property type="component" value="Unassembled WGS sequence"/>
</dbReference>